<keyword evidence="2 4" id="KW-0479">Metal-binding</keyword>
<dbReference type="KEGG" id="abac:LuPra_03113"/>
<evidence type="ECO:0000256" key="5">
    <source>
        <dbReference type="SAM" id="SignalP"/>
    </source>
</evidence>
<dbReference type="AlphaFoldDB" id="A0A143PN81"/>
<proteinExistence type="predicted"/>
<dbReference type="GO" id="GO:0046872">
    <property type="term" value="F:metal ion binding"/>
    <property type="evidence" value="ECO:0007669"/>
    <property type="project" value="UniProtKB-KW"/>
</dbReference>
<organism evidence="7 8">
    <name type="scientific">Luteitalea pratensis</name>
    <dbReference type="NCBI Taxonomy" id="1855912"/>
    <lineage>
        <taxon>Bacteria</taxon>
        <taxon>Pseudomonadati</taxon>
        <taxon>Acidobacteriota</taxon>
        <taxon>Vicinamibacteria</taxon>
        <taxon>Vicinamibacterales</taxon>
        <taxon>Vicinamibacteraceae</taxon>
        <taxon>Luteitalea</taxon>
    </lineage>
</organism>
<keyword evidence="1 4" id="KW-0349">Heme</keyword>
<dbReference type="RefSeq" id="WP_110171589.1">
    <property type="nucleotide sequence ID" value="NZ_CP015136.1"/>
</dbReference>
<dbReference type="PANTHER" id="PTHR19328">
    <property type="entry name" value="HEDGEHOG-INTERACTING PROTEIN"/>
    <property type="match status" value="1"/>
</dbReference>
<dbReference type="Gene3D" id="1.10.760.10">
    <property type="entry name" value="Cytochrome c-like domain"/>
    <property type="match status" value="1"/>
</dbReference>
<dbReference type="STRING" id="1855912.LuPra_03113"/>
<dbReference type="SUPFAM" id="SSF50952">
    <property type="entry name" value="Soluble quinoprotein glucose dehydrogenase"/>
    <property type="match status" value="1"/>
</dbReference>
<reference evidence="8" key="2">
    <citation type="submission" date="2016-04" db="EMBL/GenBank/DDBJ databases">
        <title>First Complete Genome Sequence of a Subdivision 6 Acidobacterium.</title>
        <authorList>
            <person name="Huang S."/>
            <person name="Vieira S."/>
            <person name="Bunk B."/>
            <person name="Riedel T."/>
            <person name="Sproeer C."/>
            <person name="Overmann J."/>
        </authorList>
    </citation>
    <scope>NUCLEOTIDE SEQUENCE [LARGE SCALE GENOMIC DNA]</scope>
    <source>
        <strain evidence="8">DSM 100886 HEG_-6_39</strain>
    </source>
</reference>
<evidence type="ECO:0000256" key="3">
    <source>
        <dbReference type="ARBA" id="ARBA00023004"/>
    </source>
</evidence>
<dbReference type="Pfam" id="PF07995">
    <property type="entry name" value="GSDH"/>
    <property type="match status" value="1"/>
</dbReference>
<dbReference type="Pfam" id="PF13442">
    <property type="entry name" value="Cytochrome_CBB3"/>
    <property type="match status" value="1"/>
</dbReference>
<evidence type="ECO:0000256" key="4">
    <source>
        <dbReference type="PROSITE-ProRule" id="PRU00433"/>
    </source>
</evidence>
<keyword evidence="5" id="KW-0732">Signal</keyword>
<protein>
    <submittedName>
        <fullName evidence="7">Soluble aldose sugar dehydrogenase YliI</fullName>
        <ecNumber evidence="7">1.1.5.-</ecNumber>
    </submittedName>
</protein>
<dbReference type="SUPFAM" id="SSF46626">
    <property type="entry name" value="Cytochrome c"/>
    <property type="match status" value="1"/>
</dbReference>
<accession>A0A143PN81</accession>
<feature type="domain" description="Cytochrome c" evidence="6">
    <location>
        <begin position="13"/>
        <end position="107"/>
    </location>
</feature>
<dbReference type="PATRIC" id="fig|1813736.3.peg.3314"/>
<dbReference type="OrthoDB" id="9779283at2"/>
<dbReference type="EC" id="1.1.5.-" evidence="7"/>
<dbReference type="EMBL" id="CP015136">
    <property type="protein sequence ID" value="AMY09886.1"/>
    <property type="molecule type" value="Genomic_DNA"/>
</dbReference>
<dbReference type="InterPro" id="IPR009056">
    <property type="entry name" value="Cyt_c-like_dom"/>
</dbReference>
<dbReference type="GO" id="GO:0020037">
    <property type="term" value="F:heme binding"/>
    <property type="evidence" value="ECO:0007669"/>
    <property type="project" value="InterPro"/>
</dbReference>
<keyword evidence="8" id="KW-1185">Reference proteome</keyword>
<dbReference type="PANTHER" id="PTHR19328:SF75">
    <property type="entry name" value="ALDOSE SUGAR DEHYDROGENASE YLII"/>
    <property type="match status" value="1"/>
</dbReference>
<dbReference type="GO" id="GO:0009055">
    <property type="term" value="F:electron transfer activity"/>
    <property type="evidence" value="ECO:0007669"/>
    <property type="project" value="InterPro"/>
</dbReference>
<sequence length="486" mass="51480" precursor="true">MLLRISASIVGLGALAAGPLLLAQAPAPKKDVAKVWTDVCASCHGASMQGAQAPSMLDDTWVSGNGDDAALASTIKNGRVPTGMPAFGTLLNDEDIRAMVVYIRETAGKAKAAGAGYAAPAANVVVQSEKHAFKLETVLEGVTAPWGLDFLPDGRMLITEKGGALRIADAKGVLAAEPVQGVPAVWSKGQGGLLDVAVHPDYAKNGWIYLSYSDPGENDSAMTAVIRAKLNGNALVEVQQLFKAPAATYRTANVHFGSRLVFDGKGHVFFSIGERGQQDDAQTVTRPNGKVHRINEDGSIPTDNPFADKADAIKSIWSYGHRNPQGLTMHPTTGALYDVEHGPRGGDELNLVEKGKNYGWPVITYGMNYNGTPMTDKTAAPGMEQPLTYWVPSIAVSSIGFYTGGKFPAWKGNLFLGSLAAQELRRLELTPTGVKQEVLFKNVGRLRDVVMGPDGAIYIAFNQPDRIARIVPASATGTSAAANQAR</sequence>
<dbReference type="InterPro" id="IPR011041">
    <property type="entry name" value="Quinoprot_gluc/sorb_DH_b-prop"/>
</dbReference>
<dbReference type="GO" id="GO:0016491">
    <property type="term" value="F:oxidoreductase activity"/>
    <property type="evidence" value="ECO:0007669"/>
    <property type="project" value="UniProtKB-KW"/>
</dbReference>
<keyword evidence="3 4" id="KW-0408">Iron</keyword>
<keyword evidence="7" id="KW-0560">Oxidoreductase</keyword>
<dbReference type="InterPro" id="IPR036909">
    <property type="entry name" value="Cyt_c-like_dom_sf"/>
</dbReference>
<name>A0A143PN81_LUTPR</name>
<gene>
    <name evidence="7" type="primary">yliI_4</name>
    <name evidence="7" type="ORF">LuPra_03113</name>
</gene>
<dbReference type="InterPro" id="IPR012938">
    <property type="entry name" value="Glc/Sorbosone_DH"/>
</dbReference>
<evidence type="ECO:0000313" key="8">
    <source>
        <dbReference type="Proteomes" id="UP000076079"/>
    </source>
</evidence>
<feature type="chain" id="PRO_5007511768" evidence="5">
    <location>
        <begin position="23"/>
        <end position="486"/>
    </location>
</feature>
<dbReference type="InterPro" id="IPR011042">
    <property type="entry name" value="6-blade_b-propeller_TolB-like"/>
</dbReference>
<evidence type="ECO:0000256" key="2">
    <source>
        <dbReference type="ARBA" id="ARBA00022723"/>
    </source>
</evidence>
<dbReference type="Gene3D" id="2.120.10.30">
    <property type="entry name" value="TolB, C-terminal domain"/>
    <property type="match status" value="1"/>
</dbReference>
<evidence type="ECO:0000259" key="6">
    <source>
        <dbReference type="PROSITE" id="PS51007"/>
    </source>
</evidence>
<feature type="signal peptide" evidence="5">
    <location>
        <begin position="1"/>
        <end position="22"/>
    </location>
</feature>
<evidence type="ECO:0000313" key="7">
    <source>
        <dbReference type="EMBL" id="AMY09886.1"/>
    </source>
</evidence>
<reference evidence="7 8" key="1">
    <citation type="journal article" date="2016" name="Genome Announc.">
        <title>First Complete Genome Sequence of a Subdivision 6 Acidobacterium Strain.</title>
        <authorList>
            <person name="Huang S."/>
            <person name="Vieira S."/>
            <person name="Bunk B."/>
            <person name="Riedel T."/>
            <person name="Sproer C."/>
            <person name="Overmann J."/>
        </authorList>
    </citation>
    <scope>NUCLEOTIDE SEQUENCE [LARGE SCALE GENOMIC DNA]</scope>
    <source>
        <strain evidence="8">DSM 100886 HEG_-6_39</strain>
    </source>
</reference>
<dbReference type="PROSITE" id="PS51007">
    <property type="entry name" value="CYTC"/>
    <property type="match status" value="1"/>
</dbReference>
<evidence type="ECO:0000256" key="1">
    <source>
        <dbReference type="ARBA" id="ARBA00022617"/>
    </source>
</evidence>
<dbReference type="Proteomes" id="UP000076079">
    <property type="component" value="Chromosome"/>
</dbReference>